<reference evidence="4" key="1">
    <citation type="submission" date="2020-08" db="EMBL/GenBank/DDBJ databases">
        <title>Multicomponent nature underlies the extraordinary mechanical properties of spider dragline silk.</title>
        <authorList>
            <person name="Kono N."/>
            <person name="Nakamura H."/>
            <person name="Mori M."/>
            <person name="Yoshida Y."/>
            <person name="Ohtoshi R."/>
            <person name="Malay A.D."/>
            <person name="Moran D.A.P."/>
            <person name="Tomita M."/>
            <person name="Numata K."/>
            <person name="Arakawa K."/>
        </authorList>
    </citation>
    <scope>NUCLEOTIDE SEQUENCE</scope>
</reference>
<dbReference type="PROSITE" id="PS00141">
    <property type="entry name" value="ASP_PROTEASE"/>
    <property type="match status" value="1"/>
</dbReference>
<feature type="domain" description="Retropepsins" evidence="3">
    <location>
        <begin position="248"/>
        <end position="341"/>
    </location>
</feature>
<keyword evidence="5" id="KW-1185">Reference proteome</keyword>
<dbReference type="InterPro" id="IPR043502">
    <property type="entry name" value="DNA/RNA_pol_sf"/>
</dbReference>
<evidence type="ECO:0000313" key="5">
    <source>
        <dbReference type="Proteomes" id="UP000887159"/>
    </source>
</evidence>
<keyword evidence="1" id="KW-0378">Hydrolase</keyword>
<evidence type="ECO:0000256" key="2">
    <source>
        <dbReference type="SAM" id="MobiDB-lite"/>
    </source>
</evidence>
<dbReference type="CDD" id="cd00303">
    <property type="entry name" value="retropepsin_like"/>
    <property type="match status" value="1"/>
</dbReference>
<name>A0A8X6W5C8_TRICX</name>
<dbReference type="SUPFAM" id="SSF56672">
    <property type="entry name" value="DNA/RNA polymerases"/>
    <property type="match status" value="1"/>
</dbReference>
<dbReference type="GO" id="GO:0004190">
    <property type="term" value="F:aspartic-type endopeptidase activity"/>
    <property type="evidence" value="ECO:0007669"/>
    <property type="project" value="InterPro"/>
</dbReference>
<gene>
    <name evidence="4" type="primary">Tf2-6_254</name>
    <name evidence="4" type="ORF">TNCV_1970301</name>
</gene>
<dbReference type="SUPFAM" id="SSF50630">
    <property type="entry name" value="Acid proteases"/>
    <property type="match status" value="1"/>
</dbReference>
<dbReference type="Gene3D" id="3.10.10.10">
    <property type="entry name" value="HIV Type 1 Reverse Transcriptase, subunit A, domain 1"/>
    <property type="match status" value="1"/>
</dbReference>
<feature type="region of interest" description="Disordered" evidence="2">
    <location>
        <begin position="171"/>
        <end position="192"/>
    </location>
</feature>
<dbReference type="PANTHER" id="PTHR46888">
    <property type="entry name" value="ZINC KNUCKLE DOMAINCONTAINING PROTEIN-RELATED"/>
    <property type="match status" value="1"/>
</dbReference>
<dbReference type="SUPFAM" id="SSF47353">
    <property type="entry name" value="Retrovirus capsid dimerization domain-like"/>
    <property type="match status" value="1"/>
</dbReference>
<dbReference type="InterPro" id="IPR001969">
    <property type="entry name" value="Aspartic_peptidase_AS"/>
</dbReference>
<dbReference type="EMBL" id="BMAU01021384">
    <property type="protein sequence ID" value="GFY28375.1"/>
    <property type="molecule type" value="Genomic_DNA"/>
</dbReference>
<dbReference type="AlphaFoldDB" id="A0A8X6W5C8"/>
<dbReference type="PANTHER" id="PTHR46888:SF1">
    <property type="entry name" value="RIBONUCLEASE H"/>
    <property type="match status" value="1"/>
</dbReference>
<dbReference type="Pfam" id="PF00077">
    <property type="entry name" value="RVP"/>
    <property type="match status" value="1"/>
</dbReference>
<dbReference type="InterPro" id="IPR018061">
    <property type="entry name" value="Retropepsins"/>
</dbReference>
<dbReference type="GO" id="GO:0006508">
    <property type="term" value="P:proteolysis"/>
    <property type="evidence" value="ECO:0007669"/>
    <property type="project" value="InterPro"/>
</dbReference>
<protein>
    <submittedName>
        <fullName evidence="4">Transposon Tf2-6 polyprotein</fullName>
    </submittedName>
</protein>
<organism evidence="4 5">
    <name type="scientific">Trichonephila clavipes</name>
    <name type="common">Golden silk orbweaver</name>
    <name type="synonym">Nephila clavipes</name>
    <dbReference type="NCBI Taxonomy" id="2585209"/>
    <lineage>
        <taxon>Eukaryota</taxon>
        <taxon>Metazoa</taxon>
        <taxon>Ecdysozoa</taxon>
        <taxon>Arthropoda</taxon>
        <taxon>Chelicerata</taxon>
        <taxon>Arachnida</taxon>
        <taxon>Araneae</taxon>
        <taxon>Araneomorphae</taxon>
        <taxon>Entelegynae</taxon>
        <taxon>Araneoidea</taxon>
        <taxon>Nephilidae</taxon>
        <taxon>Trichonephila</taxon>
    </lineage>
</organism>
<accession>A0A8X6W5C8</accession>
<proteinExistence type="predicted"/>
<evidence type="ECO:0000259" key="3">
    <source>
        <dbReference type="Pfam" id="PF00077"/>
    </source>
</evidence>
<evidence type="ECO:0000313" key="4">
    <source>
        <dbReference type="EMBL" id="GFY28375.1"/>
    </source>
</evidence>
<dbReference type="GO" id="GO:0071897">
    <property type="term" value="P:DNA biosynthetic process"/>
    <property type="evidence" value="ECO:0007669"/>
    <property type="project" value="UniProtKB-ARBA"/>
</dbReference>
<evidence type="ECO:0000256" key="1">
    <source>
        <dbReference type="ARBA" id="ARBA00022801"/>
    </source>
</evidence>
<comment type="caution">
    <text evidence="4">The sequence shown here is derived from an EMBL/GenBank/DDBJ whole genome shotgun (WGS) entry which is preliminary data.</text>
</comment>
<sequence length="547" mass="64129">MNGPKEFWVSHLLGLLPQEITQLIAREPEQKARYYDHVRSLLLKRFKLTPEKFRQLFVTHQKSSDKTWRDFYQEVQTFFNGWIEGLDLKTFDKLRNLMIADQMKKRAPVEFKERHLDEWPSINCPVELDERLEEFEDVRRTLKQKIHTLTTVRRPEVRGSNQAENFRKFDNHNTRRTGNFNPEKRYLDTPPSRNFDRRAPRRCYICHSLDHLSFNCPKAMKEIKREQPNPQVQSCSFRPQKGLHLKSIVLGNEIVSALIDTGSTVSLIREDVGSKIVDHSRLSKINTVLYGLGQTEVITKGSFEYDFVLDKDQYSLTWHVVPTKPLNFEAIIGTDILGQASLNFTQEGVIFHKHEEKACLMQISGVYPEDELDFSHILDSQVKNDLTRITSSYKPEKTESTHVTRRIILKDDIPVYQPARRLSYAEKKSVNKHIEEWLEQEIVRPSSSEYASPIVLLKNKKTYKKTKKAPEYQVGDLVAVQHTQFGGGLKLRPKFFGPYQITEVKPRDRYTVQKGRKRLRSGTRQTREKRLRFYRREATFFGQRGGQ</sequence>
<dbReference type="Gene3D" id="2.40.70.10">
    <property type="entry name" value="Acid Proteases"/>
    <property type="match status" value="1"/>
</dbReference>
<dbReference type="InterPro" id="IPR021109">
    <property type="entry name" value="Peptidase_aspartic_dom_sf"/>
</dbReference>
<dbReference type="Proteomes" id="UP000887159">
    <property type="component" value="Unassembled WGS sequence"/>
</dbReference>